<dbReference type="AlphaFoldDB" id="A0A314ZZF4"/>
<gene>
    <name evidence="1" type="ORF">B0H22_1092</name>
    <name evidence="2" type="ORF">EDD83_01535</name>
</gene>
<dbReference type="RefSeq" id="WP_105460858.1">
    <property type="nucleotide sequence ID" value="NZ_PVBU01000009.1"/>
</dbReference>
<evidence type="ECO:0000313" key="3">
    <source>
        <dbReference type="Proteomes" id="UP000251060"/>
    </source>
</evidence>
<dbReference type="EMBL" id="PVBU01000009">
    <property type="protein sequence ID" value="PQV42065.1"/>
    <property type="molecule type" value="Genomic_DNA"/>
</dbReference>
<name>A0A314ZZF4_9EURY</name>
<dbReference type="Proteomes" id="UP000273978">
    <property type="component" value="Unassembled WGS sequence"/>
</dbReference>
<dbReference type="Proteomes" id="UP000251060">
    <property type="component" value="Unassembled WGS sequence"/>
</dbReference>
<organism evidence="1 3">
    <name type="scientific">Methanohalophilus euhalobius</name>
    <dbReference type="NCBI Taxonomy" id="51203"/>
    <lineage>
        <taxon>Archaea</taxon>
        <taxon>Methanobacteriati</taxon>
        <taxon>Methanobacteriota</taxon>
        <taxon>Stenosarchaea group</taxon>
        <taxon>Methanomicrobia</taxon>
        <taxon>Methanosarcinales</taxon>
        <taxon>Methanosarcinaceae</taxon>
        <taxon>Methanohalophilus</taxon>
    </lineage>
</organism>
<reference evidence="2 4" key="2">
    <citation type="submission" date="2018-10" db="EMBL/GenBank/DDBJ databases">
        <title>Cultivation of a novel Methanohalophilus strain from Kebrit Deep of the Red Sea and a genomic comparison of members of the genus Methanohalophilus.</title>
        <authorList>
            <person name="Guan Y."/>
            <person name="Ngugi D.K."/>
            <person name="Stingl U."/>
        </authorList>
    </citation>
    <scope>NUCLEOTIDE SEQUENCE [LARGE SCALE GENOMIC DNA]</scope>
    <source>
        <strain evidence="2 4">DSM 10369</strain>
    </source>
</reference>
<proteinExistence type="predicted"/>
<accession>A0A314ZZF4</accession>
<evidence type="ECO:0000313" key="4">
    <source>
        <dbReference type="Proteomes" id="UP000273978"/>
    </source>
</evidence>
<sequence length="342" mass="40259">MNIKSVYLPDSTIQNDEFPGHILWNKNDNIKLQLELPPNIEIKEIYNVLPEDITYISENTIELDKFEVNGYVGFVFTTSLMEEANYRENVKFTLVDIDSHKTKTYVKEIEIFRPLVKLIDFPKEINIEYDAESKTYNIDKKICFQNFGSGTALITVKLAEKENFELKKPDDIDEFISKFMEDLEESLDSLKENYPEYVSLVDDFYFFARNETELDDSTMEEIKELNSRMEETFENDEGFLEDFSFSIWNAYIKNMMLMTQVESFMNYLNSIGKNKIIIQNVIDVLSPKYNTSYLQIKVEITDLNYNEYSTINVPEIKVSSEKDMKVPIYMLFEWDENNCIGV</sequence>
<evidence type="ECO:0000313" key="2">
    <source>
        <dbReference type="EMBL" id="RNI12271.1"/>
    </source>
</evidence>
<dbReference type="EMBL" id="RJJF01000002">
    <property type="protein sequence ID" value="RNI12271.1"/>
    <property type="molecule type" value="Genomic_DNA"/>
</dbReference>
<reference evidence="1 3" key="1">
    <citation type="submission" date="2018-02" db="EMBL/GenBank/DDBJ databases">
        <title>Subsurface microbial communities from deep shales in Ohio and West Virginia, USA.</title>
        <authorList>
            <person name="Wrighton K."/>
        </authorList>
    </citation>
    <scope>NUCLEOTIDE SEQUENCE [LARGE SCALE GENOMIC DNA]</scope>
    <source>
        <strain evidence="1 3">DSM 10369</strain>
    </source>
</reference>
<evidence type="ECO:0000313" key="1">
    <source>
        <dbReference type="EMBL" id="PQV42065.1"/>
    </source>
</evidence>
<protein>
    <submittedName>
        <fullName evidence="1">Uncharacterized protein</fullName>
    </submittedName>
</protein>
<comment type="caution">
    <text evidence="1">The sequence shown here is derived from an EMBL/GenBank/DDBJ whole genome shotgun (WGS) entry which is preliminary data.</text>
</comment>